<dbReference type="AlphaFoldDB" id="A0A371CT99"/>
<protein>
    <submittedName>
        <fullName evidence="2">Uncharacterized protein</fullName>
    </submittedName>
</protein>
<feature type="region of interest" description="Disordered" evidence="1">
    <location>
        <begin position="1"/>
        <end position="23"/>
    </location>
</feature>
<keyword evidence="3" id="KW-1185">Reference proteome</keyword>
<evidence type="ECO:0000313" key="3">
    <source>
        <dbReference type="Proteomes" id="UP000256964"/>
    </source>
</evidence>
<proteinExistence type="predicted"/>
<name>A0A371CT99_9APHY</name>
<accession>A0A371CT99</accession>
<organism evidence="2 3">
    <name type="scientific">Lentinus brumalis</name>
    <dbReference type="NCBI Taxonomy" id="2498619"/>
    <lineage>
        <taxon>Eukaryota</taxon>
        <taxon>Fungi</taxon>
        <taxon>Dikarya</taxon>
        <taxon>Basidiomycota</taxon>
        <taxon>Agaricomycotina</taxon>
        <taxon>Agaricomycetes</taxon>
        <taxon>Polyporales</taxon>
        <taxon>Polyporaceae</taxon>
        <taxon>Lentinus</taxon>
    </lineage>
</organism>
<dbReference type="EMBL" id="KZ857463">
    <property type="protein sequence ID" value="RDX43518.1"/>
    <property type="molecule type" value="Genomic_DNA"/>
</dbReference>
<evidence type="ECO:0000256" key="1">
    <source>
        <dbReference type="SAM" id="MobiDB-lite"/>
    </source>
</evidence>
<gene>
    <name evidence="2" type="ORF">OH76DRAFT_1196775</name>
</gene>
<evidence type="ECO:0000313" key="2">
    <source>
        <dbReference type="EMBL" id="RDX43518.1"/>
    </source>
</evidence>
<reference evidence="2 3" key="1">
    <citation type="journal article" date="2018" name="Biotechnol. Biofuels">
        <title>Integrative visual omics of the white-rot fungus Polyporus brumalis exposes the biotechnological potential of its oxidative enzymes for delignifying raw plant biomass.</title>
        <authorList>
            <person name="Miyauchi S."/>
            <person name="Rancon A."/>
            <person name="Drula E."/>
            <person name="Hage H."/>
            <person name="Chaduli D."/>
            <person name="Favel A."/>
            <person name="Grisel S."/>
            <person name="Henrissat B."/>
            <person name="Herpoel-Gimbert I."/>
            <person name="Ruiz-Duenas F.J."/>
            <person name="Chevret D."/>
            <person name="Hainaut M."/>
            <person name="Lin J."/>
            <person name="Wang M."/>
            <person name="Pangilinan J."/>
            <person name="Lipzen A."/>
            <person name="Lesage-Meessen L."/>
            <person name="Navarro D."/>
            <person name="Riley R."/>
            <person name="Grigoriev I.V."/>
            <person name="Zhou S."/>
            <person name="Raouche S."/>
            <person name="Rosso M.N."/>
        </authorList>
    </citation>
    <scope>NUCLEOTIDE SEQUENCE [LARGE SCALE GENOMIC DNA]</scope>
    <source>
        <strain evidence="2 3">BRFM 1820</strain>
    </source>
</reference>
<dbReference type="Proteomes" id="UP000256964">
    <property type="component" value="Unassembled WGS sequence"/>
</dbReference>
<sequence length="174" mass="19095">MKRTPKARSAGPSHPGARKLPAPLHSTLSPAGLFAPRTHLGLGSPSPTDLSCFLCEFVRVSVARKLPRLSLHLSVNFLVFAVLSSLHTMHPSSTSGPPALMHYYVYPHRRVPELVDSLVFQALLDTHACAFPDFRLVCAQHMLGVFERTGFIEQVPRSTGLHSTWIPGGPDTRR</sequence>